<evidence type="ECO:0008006" key="3">
    <source>
        <dbReference type="Google" id="ProtNLM"/>
    </source>
</evidence>
<organism evidence="1 2">
    <name type="scientific">Ecytonucleospora hepatopenaei</name>
    <dbReference type="NCBI Taxonomy" id="646526"/>
    <lineage>
        <taxon>Eukaryota</taxon>
        <taxon>Fungi</taxon>
        <taxon>Fungi incertae sedis</taxon>
        <taxon>Microsporidia</taxon>
        <taxon>Enterocytozoonidae</taxon>
        <taxon>Ecytonucleospora</taxon>
    </lineage>
</organism>
<dbReference type="Proteomes" id="UP000192758">
    <property type="component" value="Unassembled WGS sequence"/>
</dbReference>
<accession>A0A1W0E8F9</accession>
<dbReference type="VEuPathDB" id="MicrosporidiaDB:EHP00_582"/>
<reference evidence="1 2" key="1">
    <citation type="journal article" date="2017" name="Environ. Microbiol.">
        <title>Decay of the glycolytic pathway and adaptation to intranuclear parasitism within Enterocytozoonidae microsporidia.</title>
        <authorList>
            <person name="Wiredu Boakye D."/>
            <person name="Jaroenlak P."/>
            <person name="Prachumwat A."/>
            <person name="Williams T.A."/>
            <person name="Bateman K.S."/>
            <person name="Itsathitphaisarn O."/>
            <person name="Sritunyalucksana K."/>
            <person name="Paszkiewicz K.H."/>
            <person name="Moore K.A."/>
            <person name="Stentiford G.D."/>
            <person name="Williams B.A."/>
        </authorList>
    </citation>
    <scope>NUCLEOTIDE SEQUENCE [LARGE SCALE GENOMIC DNA]</scope>
    <source>
        <strain evidence="1 2">TH1</strain>
    </source>
</reference>
<evidence type="ECO:0000313" key="2">
    <source>
        <dbReference type="Proteomes" id="UP000192758"/>
    </source>
</evidence>
<sequence>MDFNRIFEENTTNESLEHNSEISILEKKPYSNTFNTNNINNITNNITNNTTNNITNNTTNNNIFNNIDYIKNNKSNKYEKINFSGLSICDGNILNDRNIKHNNIFTNINNHSSNLKVKEITLTQLNQLLTDSINDSITNSINDILIFDCRPLNEYKENKNIINDILKNNECNSNIINNKYNSNIIINNYNNNIIWFKNIHDNITLLKNTKHNHIIFYTNDNKRSLEIKEIIINLQKGFRYDNIKKYYLLEIL</sequence>
<proteinExistence type="predicted"/>
<protein>
    <recommendedName>
        <fullName evidence="3">Rhodanese domain-containing protein</fullName>
    </recommendedName>
</protein>
<comment type="caution">
    <text evidence="1">The sequence shown here is derived from an EMBL/GenBank/DDBJ whole genome shotgun (WGS) entry which is preliminary data.</text>
</comment>
<name>A0A1W0E8F9_9MICR</name>
<dbReference type="AlphaFoldDB" id="A0A1W0E8F9"/>
<evidence type="ECO:0000313" key="1">
    <source>
        <dbReference type="EMBL" id="OQS55513.1"/>
    </source>
</evidence>
<gene>
    <name evidence="1" type="ORF">EHP00_582</name>
</gene>
<keyword evidence="2" id="KW-1185">Reference proteome</keyword>
<dbReference type="EMBL" id="MNPJ01000007">
    <property type="protein sequence ID" value="OQS55513.1"/>
    <property type="molecule type" value="Genomic_DNA"/>
</dbReference>